<proteinExistence type="predicted"/>
<sequence>MKTTPTSHRPLSAIAQEITENWAKPYFGAVPYLDAMRSLNSINDDYYADSAKTVVIYFLSNATTWRGDTARQVKAELKALVK</sequence>
<organism evidence="1">
    <name type="scientific">uncultured Caudovirales phage</name>
    <dbReference type="NCBI Taxonomy" id="2100421"/>
    <lineage>
        <taxon>Viruses</taxon>
        <taxon>Duplodnaviria</taxon>
        <taxon>Heunggongvirae</taxon>
        <taxon>Uroviricota</taxon>
        <taxon>Caudoviricetes</taxon>
        <taxon>Peduoviridae</taxon>
        <taxon>Maltschvirus</taxon>
        <taxon>Maltschvirus maltsch</taxon>
    </lineage>
</organism>
<gene>
    <name evidence="1" type="ORF">UFOVP658_42</name>
</gene>
<dbReference type="EMBL" id="LR796639">
    <property type="protein sequence ID" value="CAB4156084.1"/>
    <property type="molecule type" value="Genomic_DNA"/>
</dbReference>
<name>A0A6J5NL97_9CAUD</name>
<evidence type="ECO:0000313" key="1">
    <source>
        <dbReference type="EMBL" id="CAB4156084.1"/>
    </source>
</evidence>
<reference evidence="1" key="1">
    <citation type="submission" date="2020-04" db="EMBL/GenBank/DDBJ databases">
        <authorList>
            <person name="Chiriac C."/>
            <person name="Salcher M."/>
            <person name="Ghai R."/>
            <person name="Kavagutti S V."/>
        </authorList>
    </citation>
    <scope>NUCLEOTIDE SEQUENCE</scope>
</reference>
<accession>A0A6J5NL97</accession>
<protein>
    <submittedName>
        <fullName evidence="1">Uncharacterized protein</fullName>
    </submittedName>
</protein>